<dbReference type="Pfam" id="PF00512">
    <property type="entry name" value="HisKA"/>
    <property type="match status" value="1"/>
</dbReference>
<keyword evidence="10" id="KW-0175">Coiled coil</keyword>
<feature type="transmembrane region" description="Helical" evidence="11">
    <location>
        <begin position="205"/>
        <end position="227"/>
    </location>
</feature>
<comment type="caution">
    <text evidence="14">The sequence shown here is derived from an EMBL/GenBank/DDBJ whole genome shotgun (WGS) entry which is preliminary data.</text>
</comment>
<keyword evidence="9" id="KW-0902">Two-component regulatory system</keyword>
<evidence type="ECO:0000256" key="9">
    <source>
        <dbReference type="ARBA" id="ARBA00023012"/>
    </source>
</evidence>
<comment type="subcellular location">
    <subcellularLocation>
        <location evidence="2">Cell membrane</location>
    </subcellularLocation>
</comment>
<keyword evidence="6 11" id="KW-0812">Transmembrane</keyword>
<name>A0A9D2UX88_9ACTN</name>
<dbReference type="Gene3D" id="6.10.340.10">
    <property type="match status" value="1"/>
</dbReference>
<feature type="coiled-coil region" evidence="10">
    <location>
        <begin position="281"/>
        <end position="322"/>
    </location>
</feature>
<dbReference type="InterPro" id="IPR004358">
    <property type="entry name" value="Sig_transdc_His_kin-like_C"/>
</dbReference>
<protein>
    <recommendedName>
        <fullName evidence="3">histidine kinase</fullName>
        <ecNumber evidence="3">2.7.13.3</ecNumber>
    </recommendedName>
</protein>
<dbReference type="PANTHER" id="PTHR43711:SF26">
    <property type="entry name" value="SENSOR HISTIDINE KINASE RCSC"/>
    <property type="match status" value="1"/>
</dbReference>
<dbReference type="AlphaFoldDB" id="A0A9D2UX88"/>
<evidence type="ECO:0000313" key="15">
    <source>
        <dbReference type="Proteomes" id="UP000786989"/>
    </source>
</evidence>
<organism evidence="14 15">
    <name type="scientific">Slackia equolifaciens</name>
    <dbReference type="NCBI Taxonomy" id="498718"/>
    <lineage>
        <taxon>Bacteria</taxon>
        <taxon>Bacillati</taxon>
        <taxon>Actinomycetota</taxon>
        <taxon>Coriobacteriia</taxon>
        <taxon>Eggerthellales</taxon>
        <taxon>Eggerthellaceae</taxon>
        <taxon>Slackia</taxon>
    </lineage>
</organism>
<keyword evidence="8 11" id="KW-1133">Transmembrane helix</keyword>
<dbReference type="PROSITE" id="PS50885">
    <property type="entry name" value="HAMP"/>
    <property type="match status" value="1"/>
</dbReference>
<dbReference type="CDD" id="cd00082">
    <property type="entry name" value="HisKA"/>
    <property type="match status" value="1"/>
</dbReference>
<gene>
    <name evidence="14" type="ORF">K8U77_06370</name>
</gene>
<evidence type="ECO:0000256" key="6">
    <source>
        <dbReference type="ARBA" id="ARBA00022692"/>
    </source>
</evidence>
<evidence type="ECO:0000256" key="1">
    <source>
        <dbReference type="ARBA" id="ARBA00000085"/>
    </source>
</evidence>
<dbReference type="EMBL" id="DYWI01000119">
    <property type="protein sequence ID" value="HJF65723.1"/>
    <property type="molecule type" value="Genomic_DNA"/>
</dbReference>
<dbReference type="SUPFAM" id="SSF158472">
    <property type="entry name" value="HAMP domain-like"/>
    <property type="match status" value="1"/>
</dbReference>
<dbReference type="Gene3D" id="1.10.287.130">
    <property type="match status" value="1"/>
</dbReference>
<dbReference type="InterPro" id="IPR036890">
    <property type="entry name" value="HATPase_C_sf"/>
</dbReference>
<dbReference type="CDD" id="cd06225">
    <property type="entry name" value="HAMP"/>
    <property type="match status" value="1"/>
</dbReference>
<feature type="domain" description="HAMP" evidence="13">
    <location>
        <begin position="229"/>
        <end position="282"/>
    </location>
</feature>
<dbReference type="InterPro" id="IPR003594">
    <property type="entry name" value="HATPase_dom"/>
</dbReference>
<dbReference type="Proteomes" id="UP000786989">
    <property type="component" value="Unassembled WGS sequence"/>
</dbReference>
<dbReference type="InterPro" id="IPR050736">
    <property type="entry name" value="Sensor_HK_Regulatory"/>
</dbReference>
<dbReference type="GO" id="GO:0000155">
    <property type="term" value="F:phosphorelay sensor kinase activity"/>
    <property type="evidence" value="ECO:0007669"/>
    <property type="project" value="InterPro"/>
</dbReference>
<proteinExistence type="predicted"/>
<evidence type="ECO:0000313" key="14">
    <source>
        <dbReference type="EMBL" id="HJF65723.1"/>
    </source>
</evidence>
<dbReference type="InterPro" id="IPR005467">
    <property type="entry name" value="His_kinase_dom"/>
</dbReference>
<dbReference type="FunFam" id="3.30.565.10:FF:000006">
    <property type="entry name" value="Sensor histidine kinase WalK"/>
    <property type="match status" value="1"/>
</dbReference>
<keyword evidence="5" id="KW-0808">Transferase</keyword>
<dbReference type="SMART" id="SM00388">
    <property type="entry name" value="HisKA"/>
    <property type="match status" value="1"/>
</dbReference>
<dbReference type="PROSITE" id="PS50109">
    <property type="entry name" value="HIS_KIN"/>
    <property type="match status" value="1"/>
</dbReference>
<sequence>MKRISLKRIYLAALTAVFLATFALFVAFDYVSQQNQAEEALLEEARTFAREMDAVWQFMDNQQKVINTSSDGDCDFKGLHCSIVGKSVGAIFSYNNDYTIRYTNFEPRSYQDRPDAFETEALTAFNENSSVTEYYGVAEFAGEERFRYLQALEVDRSCLECHGEPVGEIDITGHPKEGWTLDSVGGAISIVIPLDQQREAAIGNLVLDAGFFLVLTLVIGTVVYWVTRSFVLRPLERMSDAFGKMGERSLEVSVHEGGASREVADLIAGFNDMAKELRGVYENLDDQVADRTRDLKAANAELERQRDSLERLSAELAKESELKSDLLSMVNHEMRTPLTTVIALAHMAIEDCDKRLEARPTPEEEGSRAAWSEVLSSSRNLLGMINNMLDVARSDAGMTTVASELMDLGDVALAVRKTVKPIAKRSGVDFRTHVAADVPLVLGDFEKTGRLLENLAGNAVKFTPEGGAVRLGITLEEGTGDVLMSVADNGIGIAPEDQRRIFEKFVQVDISSRRRYGGNGLGLALVKDYVEAQGFSIALESELGVGSTFTVRIPKDLVVEDDYEGAIS</sequence>
<keyword evidence="11" id="KW-0472">Membrane</keyword>
<keyword evidence="4" id="KW-0597">Phosphoprotein</keyword>
<dbReference type="EC" id="2.7.13.3" evidence="3"/>
<dbReference type="InterPro" id="IPR003660">
    <property type="entry name" value="HAMP_dom"/>
</dbReference>
<dbReference type="SUPFAM" id="SSF55874">
    <property type="entry name" value="ATPase domain of HSP90 chaperone/DNA topoisomerase II/histidine kinase"/>
    <property type="match status" value="1"/>
</dbReference>
<feature type="domain" description="Histidine kinase" evidence="12">
    <location>
        <begin position="329"/>
        <end position="557"/>
    </location>
</feature>
<evidence type="ECO:0000256" key="8">
    <source>
        <dbReference type="ARBA" id="ARBA00022989"/>
    </source>
</evidence>
<dbReference type="SUPFAM" id="SSF47384">
    <property type="entry name" value="Homodimeric domain of signal transducing histidine kinase"/>
    <property type="match status" value="1"/>
</dbReference>
<dbReference type="PANTHER" id="PTHR43711">
    <property type="entry name" value="TWO-COMPONENT HISTIDINE KINASE"/>
    <property type="match status" value="1"/>
</dbReference>
<dbReference type="InterPro" id="IPR021796">
    <property type="entry name" value="Tll0287-like_dom"/>
</dbReference>
<evidence type="ECO:0000256" key="3">
    <source>
        <dbReference type="ARBA" id="ARBA00012438"/>
    </source>
</evidence>
<dbReference type="InterPro" id="IPR036097">
    <property type="entry name" value="HisK_dim/P_sf"/>
</dbReference>
<accession>A0A9D2UX88</accession>
<dbReference type="Pfam" id="PF00672">
    <property type="entry name" value="HAMP"/>
    <property type="match status" value="1"/>
</dbReference>
<evidence type="ECO:0000259" key="13">
    <source>
        <dbReference type="PROSITE" id="PS50885"/>
    </source>
</evidence>
<evidence type="ECO:0000256" key="2">
    <source>
        <dbReference type="ARBA" id="ARBA00004236"/>
    </source>
</evidence>
<dbReference type="SMART" id="SM00304">
    <property type="entry name" value="HAMP"/>
    <property type="match status" value="1"/>
</dbReference>
<dbReference type="CDD" id="cd16922">
    <property type="entry name" value="HATPase_EvgS-ArcB-TorS-like"/>
    <property type="match status" value="1"/>
</dbReference>
<dbReference type="SMART" id="SM00387">
    <property type="entry name" value="HATPase_c"/>
    <property type="match status" value="1"/>
</dbReference>
<dbReference type="Gene3D" id="3.30.565.10">
    <property type="entry name" value="Histidine kinase-like ATPase, C-terminal domain"/>
    <property type="match status" value="1"/>
</dbReference>
<evidence type="ECO:0000256" key="4">
    <source>
        <dbReference type="ARBA" id="ARBA00022553"/>
    </source>
</evidence>
<evidence type="ECO:0000259" key="12">
    <source>
        <dbReference type="PROSITE" id="PS50109"/>
    </source>
</evidence>
<evidence type="ECO:0000256" key="10">
    <source>
        <dbReference type="SAM" id="Coils"/>
    </source>
</evidence>
<dbReference type="PRINTS" id="PR00344">
    <property type="entry name" value="BCTRLSENSOR"/>
</dbReference>
<evidence type="ECO:0000256" key="5">
    <source>
        <dbReference type="ARBA" id="ARBA00022679"/>
    </source>
</evidence>
<dbReference type="InterPro" id="IPR003661">
    <property type="entry name" value="HisK_dim/P_dom"/>
</dbReference>
<evidence type="ECO:0000256" key="7">
    <source>
        <dbReference type="ARBA" id="ARBA00022777"/>
    </source>
</evidence>
<evidence type="ECO:0000256" key="11">
    <source>
        <dbReference type="SAM" id="Phobius"/>
    </source>
</evidence>
<dbReference type="Pfam" id="PF02518">
    <property type="entry name" value="HATPase_c"/>
    <property type="match status" value="1"/>
</dbReference>
<dbReference type="GO" id="GO:0005886">
    <property type="term" value="C:plasma membrane"/>
    <property type="evidence" value="ECO:0007669"/>
    <property type="project" value="UniProtKB-SubCell"/>
</dbReference>
<keyword evidence="7" id="KW-0418">Kinase</keyword>
<comment type="catalytic activity">
    <reaction evidence="1">
        <text>ATP + protein L-histidine = ADP + protein N-phospho-L-histidine.</text>
        <dbReference type="EC" id="2.7.13.3"/>
    </reaction>
</comment>
<reference evidence="14" key="1">
    <citation type="journal article" date="2021" name="PeerJ">
        <title>Extensive microbial diversity within the chicken gut microbiome revealed by metagenomics and culture.</title>
        <authorList>
            <person name="Gilroy R."/>
            <person name="Ravi A."/>
            <person name="Getino M."/>
            <person name="Pursley I."/>
            <person name="Horton D.L."/>
            <person name="Alikhan N.F."/>
            <person name="Baker D."/>
            <person name="Gharbi K."/>
            <person name="Hall N."/>
            <person name="Watson M."/>
            <person name="Adriaenssens E.M."/>
            <person name="Foster-Nyarko E."/>
            <person name="Jarju S."/>
            <person name="Secka A."/>
            <person name="Antonio M."/>
            <person name="Oren A."/>
            <person name="Chaudhuri R.R."/>
            <person name="La Ragione R."/>
            <person name="Hildebrand F."/>
            <person name="Pallen M.J."/>
        </authorList>
    </citation>
    <scope>NUCLEOTIDE SEQUENCE</scope>
    <source>
        <strain evidence="14">ChiGjej6B6-11269</strain>
    </source>
</reference>
<reference evidence="14" key="2">
    <citation type="submission" date="2021-09" db="EMBL/GenBank/DDBJ databases">
        <authorList>
            <person name="Gilroy R."/>
        </authorList>
    </citation>
    <scope>NUCLEOTIDE SEQUENCE</scope>
    <source>
        <strain evidence="14">ChiGjej6B6-11269</strain>
    </source>
</reference>
<dbReference type="Pfam" id="PF11845">
    <property type="entry name" value="Tll0287-like"/>
    <property type="match status" value="1"/>
</dbReference>